<proteinExistence type="predicted"/>
<organism evidence="1">
    <name type="scientific">Arundo donax</name>
    <name type="common">Giant reed</name>
    <name type="synonym">Donax arundinaceus</name>
    <dbReference type="NCBI Taxonomy" id="35708"/>
    <lineage>
        <taxon>Eukaryota</taxon>
        <taxon>Viridiplantae</taxon>
        <taxon>Streptophyta</taxon>
        <taxon>Embryophyta</taxon>
        <taxon>Tracheophyta</taxon>
        <taxon>Spermatophyta</taxon>
        <taxon>Magnoliopsida</taxon>
        <taxon>Liliopsida</taxon>
        <taxon>Poales</taxon>
        <taxon>Poaceae</taxon>
        <taxon>PACMAD clade</taxon>
        <taxon>Arundinoideae</taxon>
        <taxon>Arundineae</taxon>
        <taxon>Arundo</taxon>
    </lineage>
</organism>
<accession>A0A0A9F742</accession>
<dbReference type="EMBL" id="GBRH01189026">
    <property type="protein sequence ID" value="JAE08870.1"/>
    <property type="molecule type" value="Transcribed_RNA"/>
</dbReference>
<sequence length="8" mass="758">MAAAAPAR</sequence>
<evidence type="ECO:0000313" key="1">
    <source>
        <dbReference type="EMBL" id="JAE08870.1"/>
    </source>
</evidence>
<reference evidence="1" key="2">
    <citation type="journal article" date="2015" name="Data Brief">
        <title>Shoot transcriptome of the giant reed, Arundo donax.</title>
        <authorList>
            <person name="Barrero R.A."/>
            <person name="Guerrero F.D."/>
            <person name="Moolhuijzen P."/>
            <person name="Goolsby J.A."/>
            <person name="Tidwell J."/>
            <person name="Bellgard S.E."/>
            <person name="Bellgard M.I."/>
        </authorList>
    </citation>
    <scope>NUCLEOTIDE SEQUENCE</scope>
    <source>
        <tissue evidence="1">Shoot tissue taken approximately 20 cm above the soil surface</tissue>
    </source>
</reference>
<protein>
    <submittedName>
        <fullName evidence="1">Uncharacterized protein</fullName>
    </submittedName>
</protein>
<reference evidence="1" key="1">
    <citation type="submission" date="2014-09" db="EMBL/GenBank/DDBJ databases">
        <authorList>
            <person name="Magalhaes I.L.F."/>
            <person name="Oliveira U."/>
            <person name="Santos F.R."/>
            <person name="Vidigal T.H.D.A."/>
            <person name="Brescovit A.D."/>
            <person name="Santos A.J."/>
        </authorList>
    </citation>
    <scope>NUCLEOTIDE SEQUENCE</scope>
    <source>
        <tissue evidence="1">Shoot tissue taken approximately 20 cm above the soil surface</tissue>
    </source>
</reference>
<name>A0A0A9F742_ARUDO</name>